<sequence length="273" mass="29937">MIARARSWIFLAFESGPDFTPVLCANRFRRPVEPEALYEIVRIARAPAQKLPLTYAKVRNREPPPAESERDPTESLRLGQAATCAARQWRPGLFSVVGAHWSFIFRIRAQTGATSMHTIRKTFHALILCITVGLAATLAAGPASADRNVVCRVELTFRIAGDDLRGNTLVQVTLGTKSFLASGGIPGNTIDSRIGEFEGCVPNQPALEGGFAITSISNPSWPETTDNWDLAGLTLRDPDTDFIYFDKQARGTRLIHRFTGEEPTIHTGPIHLG</sequence>
<organism evidence="3 4">
    <name type="scientific">Nocardia amamiensis</name>
    <dbReference type="NCBI Taxonomy" id="404578"/>
    <lineage>
        <taxon>Bacteria</taxon>
        <taxon>Bacillati</taxon>
        <taxon>Actinomycetota</taxon>
        <taxon>Actinomycetes</taxon>
        <taxon>Mycobacteriales</taxon>
        <taxon>Nocardiaceae</taxon>
        <taxon>Nocardia</taxon>
    </lineage>
</organism>
<reference evidence="3 4" key="1">
    <citation type="submission" date="2020-10" db="EMBL/GenBank/DDBJ databases">
        <title>Identification of Nocardia species via Next-generation sequencing and recognition of intraspecies genetic diversity.</title>
        <authorList>
            <person name="Li P."/>
            <person name="Li P."/>
            <person name="Lu B."/>
        </authorList>
    </citation>
    <scope>NUCLEOTIDE SEQUENCE [LARGE SCALE GENOMIC DNA]</scope>
    <source>
        <strain evidence="3 4">BJ06-0157</strain>
    </source>
</reference>
<keyword evidence="2" id="KW-0812">Transmembrane</keyword>
<evidence type="ECO:0000313" key="4">
    <source>
        <dbReference type="Proteomes" id="UP000702209"/>
    </source>
</evidence>
<evidence type="ECO:0000256" key="1">
    <source>
        <dbReference type="SAM" id="MobiDB-lite"/>
    </source>
</evidence>
<feature type="compositionally biased region" description="Basic and acidic residues" evidence="1">
    <location>
        <begin position="59"/>
        <end position="74"/>
    </location>
</feature>
<dbReference type="Proteomes" id="UP000702209">
    <property type="component" value="Unassembled WGS sequence"/>
</dbReference>
<evidence type="ECO:0000313" key="3">
    <source>
        <dbReference type="EMBL" id="MBF6302786.1"/>
    </source>
</evidence>
<comment type="caution">
    <text evidence="3">The sequence shown here is derived from an EMBL/GenBank/DDBJ whole genome shotgun (WGS) entry which is preliminary data.</text>
</comment>
<keyword evidence="2" id="KW-1133">Transmembrane helix</keyword>
<evidence type="ECO:0000256" key="2">
    <source>
        <dbReference type="SAM" id="Phobius"/>
    </source>
</evidence>
<feature type="region of interest" description="Disordered" evidence="1">
    <location>
        <begin position="56"/>
        <end position="76"/>
    </location>
</feature>
<accession>A0ABS0D2B6</accession>
<keyword evidence="4" id="KW-1185">Reference proteome</keyword>
<dbReference type="RefSeq" id="WP_195133968.1">
    <property type="nucleotide sequence ID" value="NZ_JADLQX010000057.1"/>
</dbReference>
<gene>
    <name evidence="3" type="ORF">IU459_35420</name>
</gene>
<proteinExistence type="predicted"/>
<protein>
    <recommendedName>
        <fullName evidence="5">PLAT domain-containing protein</fullName>
    </recommendedName>
</protein>
<name>A0ABS0D2B6_9NOCA</name>
<evidence type="ECO:0008006" key="5">
    <source>
        <dbReference type="Google" id="ProtNLM"/>
    </source>
</evidence>
<feature type="transmembrane region" description="Helical" evidence="2">
    <location>
        <begin position="125"/>
        <end position="145"/>
    </location>
</feature>
<keyword evidence="2" id="KW-0472">Membrane</keyword>
<dbReference type="EMBL" id="JADLQX010000057">
    <property type="protein sequence ID" value="MBF6302786.1"/>
    <property type="molecule type" value="Genomic_DNA"/>
</dbReference>